<proteinExistence type="predicted"/>
<protein>
    <submittedName>
        <fullName evidence="1">Uncharacterized protein</fullName>
    </submittedName>
</protein>
<keyword evidence="2" id="KW-1185">Reference proteome</keyword>
<gene>
    <name evidence="1" type="ORF">EV214_102199</name>
</gene>
<dbReference type="SUPFAM" id="SSF109755">
    <property type="entry name" value="PhoU-like"/>
    <property type="match status" value="1"/>
</dbReference>
<accession>A0A4R2L2N1</accession>
<evidence type="ECO:0000313" key="1">
    <source>
        <dbReference type="EMBL" id="TCO79477.1"/>
    </source>
</evidence>
<organism evidence="1 2">
    <name type="scientific">Marinisporobacter balticus</name>
    <dbReference type="NCBI Taxonomy" id="2018667"/>
    <lineage>
        <taxon>Bacteria</taxon>
        <taxon>Bacillati</taxon>
        <taxon>Bacillota</taxon>
        <taxon>Clostridia</taxon>
        <taxon>Peptostreptococcales</taxon>
        <taxon>Thermotaleaceae</taxon>
        <taxon>Marinisporobacter</taxon>
    </lineage>
</organism>
<sequence>MRDRRGTKYLDDRMMETPSIAIEQVIKETLNMANLVMDSYNTSMEAFLKKVRNSQMKLLEWKKL</sequence>
<dbReference type="AlphaFoldDB" id="A0A4R2L2N1"/>
<dbReference type="Proteomes" id="UP000294919">
    <property type="component" value="Unassembled WGS sequence"/>
</dbReference>
<dbReference type="OrthoDB" id="9763003at2"/>
<dbReference type="EMBL" id="SLWV01000002">
    <property type="protein sequence ID" value="TCO79477.1"/>
    <property type="molecule type" value="Genomic_DNA"/>
</dbReference>
<evidence type="ECO:0000313" key="2">
    <source>
        <dbReference type="Proteomes" id="UP000294919"/>
    </source>
</evidence>
<comment type="caution">
    <text evidence="1">The sequence shown here is derived from an EMBL/GenBank/DDBJ whole genome shotgun (WGS) entry which is preliminary data.</text>
</comment>
<dbReference type="RefSeq" id="WP_132242392.1">
    <property type="nucleotide sequence ID" value="NZ_SLWV01000002.1"/>
</dbReference>
<reference evidence="1 2" key="1">
    <citation type="submission" date="2019-03" db="EMBL/GenBank/DDBJ databases">
        <title>Genomic Encyclopedia of Type Strains, Phase IV (KMG-IV): sequencing the most valuable type-strain genomes for metagenomic binning, comparative biology and taxonomic classification.</title>
        <authorList>
            <person name="Goeker M."/>
        </authorList>
    </citation>
    <scope>NUCLEOTIDE SEQUENCE [LARGE SCALE GENOMIC DNA]</scope>
    <source>
        <strain evidence="1 2">DSM 102940</strain>
    </source>
</reference>
<name>A0A4R2L2N1_9FIRM</name>